<name>A0A074YEC9_AURPU</name>
<dbReference type="RefSeq" id="XP_029761373.1">
    <property type="nucleotide sequence ID" value="XM_029899394.1"/>
</dbReference>
<evidence type="ECO:0000313" key="2">
    <source>
        <dbReference type="EMBL" id="KEQ85186.1"/>
    </source>
</evidence>
<proteinExistence type="predicted"/>
<gene>
    <name evidence="2" type="ORF">M438DRAFT_208881</name>
</gene>
<organism evidence="2 3">
    <name type="scientific">Aureobasidium pullulans EXF-150</name>
    <dbReference type="NCBI Taxonomy" id="1043002"/>
    <lineage>
        <taxon>Eukaryota</taxon>
        <taxon>Fungi</taxon>
        <taxon>Dikarya</taxon>
        <taxon>Ascomycota</taxon>
        <taxon>Pezizomycotina</taxon>
        <taxon>Dothideomycetes</taxon>
        <taxon>Dothideomycetidae</taxon>
        <taxon>Dothideales</taxon>
        <taxon>Saccotheciaceae</taxon>
        <taxon>Aureobasidium</taxon>
    </lineage>
</organism>
<evidence type="ECO:0000256" key="1">
    <source>
        <dbReference type="SAM" id="Phobius"/>
    </source>
</evidence>
<dbReference type="GeneID" id="40741700"/>
<evidence type="ECO:0000313" key="3">
    <source>
        <dbReference type="Proteomes" id="UP000030706"/>
    </source>
</evidence>
<feature type="transmembrane region" description="Helical" evidence="1">
    <location>
        <begin position="46"/>
        <end position="73"/>
    </location>
</feature>
<dbReference type="AlphaFoldDB" id="A0A074YEC9"/>
<sequence>MHVAHFFIQTSQKHFHRGHFKPHDYPLPIALPSLESSPSLHHVQDIWSRLVLGGLSFLICHILILCIVLYFSFCEWLGLSSRIVQE</sequence>
<reference evidence="2 3" key="1">
    <citation type="journal article" date="2014" name="BMC Genomics">
        <title>Genome sequencing of four Aureobasidium pullulans varieties: biotechnological potential, stress tolerance, and description of new species.</title>
        <authorList>
            <person name="Gostin Ar C."/>
            <person name="Ohm R.A."/>
            <person name="Kogej T."/>
            <person name="Sonjak S."/>
            <person name="Turk M."/>
            <person name="Zajc J."/>
            <person name="Zalar P."/>
            <person name="Grube M."/>
            <person name="Sun H."/>
            <person name="Han J."/>
            <person name="Sharma A."/>
            <person name="Chiniquy J."/>
            <person name="Ngan C.Y."/>
            <person name="Lipzen A."/>
            <person name="Barry K."/>
            <person name="Grigoriev I.V."/>
            <person name="Gunde-Cimerman N."/>
        </authorList>
    </citation>
    <scope>NUCLEOTIDE SEQUENCE [LARGE SCALE GENOMIC DNA]</scope>
    <source>
        <strain evidence="2 3">EXF-150</strain>
    </source>
</reference>
<keyword evidence="1" id="KW-0812">Transmembrane</keyword>
<dbReference type="Proteomes" id="UP000030706">
    <property type="component" value="Unassembled WGS sequence"/>
</dbReference>
<accession>A0A074YEC9</accession>
<keyword evidence="3" id="KW-1185">Reference proteome</keyword>
<keyword evidence="1" id="KW-0472">Membrane</keyword>
<protein>
    <submittedName>
        <fullName evidence="2">Uncharacterized protein</fullName>
    </submittedName>
</protein>
<keyword evidence="1" id="KW-1133">Transmembrane helix</keyword>
<dbReference type="EMBL" id="KL584981">
    <property type="protein sequence ID" value="KEQ85186.1"/>
    <property type="molecule type" value="Genomic_DNA"/>
</dbReference>
<dbReference type="HOGENOM" id="CLU_2497527_0_0_1"/>